<dbReference type="InterPro" id="IPR003768">
    <property type="entry name" value="ScpA"/>
</dbReference>
<accession>A0A1G2G357</accession>
<proteinExistence type="predicted"/>
<reference evidence="2 3" key="1">
    <citation type="journal article" date="2016" name="Nat. Commun.">
        <title>Thousands of microbial genomes shed light on interconnected biogeochemical processes in an aquifer system.</title>
        <authorList>
            <person name="Anantharaman K."/>
            <person name="Brown C.T."/>
            <person name="Hug L.A."/>
            <person name="Sharon I."/>
            <person name="Castelle C.J."/>
            <person name="Probst A.J."/>
            <person name="Thomas B.C."/>
            <person name="Singh A."/>
            <person name="Wilkins M.J."/>
            <person name="Karaoz U."/>
            <person name="Brodie E.L."/>
            <person name="Williams K.H."/>
            <person name="Hubbard S.S."/>
            <person name="Banfield J.F."/>
        </authorList>
    </citation>
    <scope>NUCLEOTIDE SEQUENCE [LARGE SCALE GENOMIC DNA]</scope>
</reference>
<name>A0A1G2G357_9BACT</name>
<dbReference type="AlphaFoldDB" id="A0A1G2G357"/>
<dbReference type="PANTHER" id="PTHR33969">
    <property type="entry name" value="SEGREGATION AND CONDENSATION PROTEIN A"/>
    <property type="match status" value="1"/>
</dbReference>
<dbReference type="Pfam" id="PF02616">
    <property type="entry name" value="SMC_ScpA"/>
    <property type="match status" value="1"/>
</dbReference>
<evidence type="ECO:0000313" key="2">
    <source>
        <dbReference type="EMBL" id="OGZ44716.1"/>
    </source>
</evidence>
<organism evidence="2 3">
    <name type="scientific">Candidatus Ryanbacteria bacterium RIFCSPHIGHO2_01_FULL_48_27</name>
    <dbReference type="NCBI Taxonomy" id="1802115"/>
    <lineage>
        <taxon>Bacteria</taxon>
        <taxon>Candidatus Ryaniibacteriota</taxon>
    </lineage>
</organism>
<dbReference type="Gene3D" id="6.10.250.2410">
    <property type="match status" value="1"/>
</dbReference>
<gene>
    <name evidence="2" type="ORF">A2756_04645</name>
</gene>
<sequence length="237" mass="27557">MYHIKTDQFEGPLELLLDLIEREKLSINQISLARIADEYIAYLKSIEQFHPHEVAGFLVIASTLMLIKSRTLLPQLEISKEEETDMQDLEHRLKLYRRFRELARHIADRERARQPMYERETAFELPLVFYPPQGFGIADMAAVVRGIILALPKKEVIPEKTVRTIVSLEERMEELRKKTEANLAKSFQSFVGSTEEKLDIIISFLAMLELIKQGVLFVEQQNIFHDITIEHTSTPHV</sequence>
<comment type="caution">
    <text evidence="2">The sequence shown here is derived from an EMBL/GenBank/DDBJ whole genome shotgun (WGS) entry which is preliminary data.</text>
</comment>
<dbReference type="STRING" id="1802115.A2756_04645"/>
<protein>
    <recommendedName>
        <fullName evidence="1">Segregation and condensation protein A</fullName>
    </recommendedName>
</protein>
<dbReference type="Proteomes" id="UP000177785">
    <property type="component" value="Unassembled WGS sequence"/>
</dbReference>
<evidence type="ECO:0000313" key="3">
    <source>
        <dbReference type="Proteomes" id="UP000177785"/>
    </source>
</evidence>
<dbReference type="EMBL" id="MHNL01000015">
    <property type="protein sequence ID" value="OGZ44716.1"/>
    <property type="molecule type" value="Genomic_DNA"/>
</dbReference>
<evidence type="ECO:0000256" key="1">
    <source>
        <dbReference type="ARBA" id="ARBA00044777"/>
    </source>
</evidence>
<dbReference type="PANTHER" id="PTHR33969:SF2">
    <property type="entry name" value="SEGREGATION AND CONDENSATION PROTEIN A"/>
    <property type="match status" value="1"/>
</dbReference>